<protein>
    <recommendedName>
        <fullName evidence="2">Cytidyltransferase-like domain-containing protein</fullName>
    </recommendedName>
</protein>
<proteinExistence type="predicted"/>
<evidence type="ECO:0008006" key="2">
    <source>
        <dbReference type="Google" id="ProtNLM"/>
    </source>
</evidence>
<evidence type="ECO:0000313" key="1">
    <source>
        <dbReference type="EMBL" id="GAG98959.1"/>
    </source>
</evidence>
<reference evidence="1" key="1">
    <citation type="journal article" date="2014" name="Front. Microbiol.">
        <title>High frequency of phylogenetically diverse reductive dehalogenase-homologous genes in deep subseafloor sedimentary metagenomes.</title>
        <authorList>
            <person name="Kawai M."/>
            <person name="Futagami T."/>
            <person name="Toyoda A."/>
            <person name="Takaki Y."/>
            <person name="Nishi S."/>
            <person name="Hori S."/>
            <person name="Arai W."/>
            <person name="Tsubouchi T."/>
            <person name="Morono Y."/>
            <person name="Uchiyama I."/>
            <person name="Ito T."/>
            <person name="Fujiyama A."/>
            <person name="Inagaki F."/>
            <person name="Takami H."/>
        </authorList>
    </citation>
    <scope>NUCLEOTIDE SEQUENCE</scope>
    <source>
        <strain evidence="1">Expedition CK06-06</strain>
    </source>
</reference>
<comment type="caution">
    <text evidence="1">The sequence shown here is derived from an EMBL/GenBank/DDBJ whole genome shotgun (WGS) entry which is preliminary data.</text>
</comment>
<gene>
    <name evidence="1" type="ORF">S01H4_51377</name>
</gene>
<dbReference type="Gene3D" id="3.40.50.620">
    <property type="entry name" value="HUPs"/>
    <property type="match status" value="1"/>
</dbReference>
<organism evidence="1">
    <name type="scientific">marine sediment metagenome</name>
    <dbReference type="NCBI Taxonomy" id="412755"/>
    <lineage>
        <taxon>unclassified sequences</taxon>
        <taxon>metagenomes</taxon>
        <taxon>ecological metagenomes</taxon>
    </lineage>
</organism>
<dbReference type="InterPro" id="IPR014729">
    <property type="entry name" value="Rossmann-like_a/b/a_fold"/>
</dbReference>
<dbReference type="AlphaFoldDB" id="X1BTB6"/>
<accession>X1BTB6</accession>
<sequence length="64" mass="7051">RDPLNLIKKVKPDILVKGQDWAQKGVVGAEFVESYGGKVVLAPLIEGKSSTSVIEKMKSLWKKL</sequence>
<feature type="non-terminal residue" evidence="1">
    <location>
        <position position="1"/>
    </location>
</feature>
<name>X1BTB6_9ZZZZ</name>
<dbReference type="EMBL" id="BART01029250">
    <property type="protein sequence ID" value="GAG98959.1"/>
    <property type="molecule type" value="Genomic_DNA"/>
</dbReference>